<dbReference type="Proteomes" id="UP000184267">
    <property type="component" value="Unassembled WGS sequence"/>
</dbReference>
<evidence type="ECO:0000313" key="3">
    <source>
        <dbReference type="EMBL" id="OJT12408.1"/>
    </source>
</evidence>
<evidence type="ECO:0000313" key="2">
    <source>
        <dbReference type="EMBL" id="OJT11366.1"/>
    </source>
</evidence>
<name>A0A1M2VXU6_TRAPU</name>
<feature type="compositionally biased region" description="Basic and acidic residues" evidence="1">
    <location>
        <begin position="349"/>
        <end position="369"/>
    </location>
</feature>
<dbReference type="EMBL" id="MNAD01000650">
    <property type="protein sequence ID" value="OJT11366.1"/>
    <property type="molecule type" value="Genomic_DNA"/>
</dbReference>
<feature type="region of interest" description="Disordered" evidence="1">
    <location>
        <begin position="1"/>
        <end position="24"/>
    </location>
</feature>
<evidence type="ECO:0000313" key="6">
    <source>
        <dbReference type="Proteomes" id="UP000184267"/>
    </source>
</evidence>
<dbReference type="EMBL" id="MNAD01000488">
    <property type="protein sequence ID" value="OJT12408.1"/>
    <property type="molecule type" value="Genomic_DNA"/>
</dbReference>
<feature type="region of interest" description="Disordered" evidence="1">
    <location>
        <begin position="414"/>
        <end position="448"/>
    </location>
</feature>
<keyword evidence="6" id="KW-1185">Reference proteome</keyword>
<feature type="compositionally biased region" description="Low complexity" evidence="1">
    <location>
        <begin position="433"/>
        <end position="445"/>
    </location>
</feature>
<protein>
    <submittedName>
        <fullName evidence="3">Uncharacterized protein</fullName>
    </submittedName>
</protein>
<feature type="region of interest" description="Disordered" evidence="1">
    <location>
        <begin position="341"/>
        <end position="369"/>
    </location>
</feature>
<accession>A0A1M2VXU6</accession>
<evidence type="ECO:0000313" key="4">
    <source>
        <dbReference type="EMBL" id="OJT12458.1"/>
    </source>
</evidence>
<reference evidence="3 6" key="1">
    <citation type="submission" date="2016-10" db="EMBL/GenBank/DDBJ databases">
        <title>Genome sequence of the basidiomycete white-rot fungus Trametes pubescens.</title>
        <authorList>
            <person name="Makela M.R."/>
            <person name="Granchi Z."/>
            <person name="Peng M."/>
            <person name="De Vries R.P."/>
            <person name="Grigoriev I."/>
            <person name="Riley R."/>
            <person name="Hilden K."/>
        </authorList>
    </citation>
    <scope>NUCLEOTIDE SEQUENCE [LARGE SCALE GENOMIC DNA]</scope>
    <source>
        <strain evidence="3 6">FBCC735</strain>
    </source>
</reference>
<evidence type="ECO:0000256" key="1">
    <source>
        <dbReference type="SAM" id="MobiDB-lite"/>
    </source>
</evidence>
<dbReference type="EMBL" id="MNAD01000487">
    <property type="protein sequence ID" value="OJT12458.1"/>
    <property type="molecule type" value="Genomic_DNA"/>
</dbReference>
<dbReference type="AlphaFoldDB" id="A0A1M2VXU6"/>
<dbReference type="OMA" id="WIEWAQQ"/>
<dbReference type="OrthoDB" id="2757172at2759"/>
<gene>
    <name evidence="5" type="ORF">TRAPUB_10988</name>
    <name evidence="4" type="ORF">TRAPUB_10994</name>
    <name evidence="3" type="ORF">TRAPUB_10997</name>
    <name evidence="2" type="ORF">TRAPUB_12121</name>
</gene>
<sequence length="515" mass="56510">MSQNPPSTLPPITPGPIRVHRPRESPRYMPYELPATVIREAHEHERNENRPPALSALNIPVGVPMAPGSYLASTPLRRHASTSALMDTNVTNWSPFTTPPASDSAFTVDPIVYAQQVIRKLDLGRFQADVYEFSQASTADREVLLFGQVLKLRDDTQMNTLAIKENKETIADLKNYMSNNWTLSKAQEDLLNGLLGHWLVKPLRTYEKIYLRVGRYVHLRAEWLHLGVYVTDPLARQTVDKHLQVHIGHMKGAFRKEIVKAMDENKPLSVLSRAMLQKYHAPVIPNDPPRDTMAVIAFLRLVASQFEAGPTAPNTLGDSSQAGGAVTASTPSSIEVAARDIAGSASRGGHADRASKRARKGNDNSEKTDGKYWNWVEAALDKLYEEHGEDRTSIAWKQWEDQIIKEDMAMYTGSTGRRGGRVSKATSASPRNGPSASSSMPGAGSLVPDVGRPMTFAEDMEREVGNESEQGHVEGPTFNLYQASVLPVNIPADSMNGDVDISSLGNIAGTLDSAL</sequence>
<proteinExistence type="predicted"/>
<comment type="caution">
    <text evidence="3">The sequence shown here is derived from an EMBL/GenBank/DDBJ whole genome shotgun (WGS) entry which is preliminary data.</text>
</comment>
<evidence type="ECO:0000313" key="5">
    <source>
        <dbReference type="EMBL" id="OJT12462.1"/>
    </source>
</evidence>
<organism evidence="3 6">
    <name type="scientific">Trametes pubescens</name>
    <name type="common">White-rot fungus</name>
    <dbReference type="NCBI Taxonomy" id="154538"/>
    <lineage>
        <taxon>Eukaryota</taxon>
        <taxon>Fungi</taxon>
        <taxon>Dikarya</taxon>
        <taxon>Basidiomycota</taxon>
        <taxon>Agaricomycotina</taxon>
        <taxon>Agaricomycetes</taxon>
        <taxon>Polyporales</taxon>
        <taxon>Polyporaceae</taxon>
        <taxon>Trametes</taxon>
    </lineage>
</organism>
<dbReference type="EMBL" id="MNAD01000486">
    <property type="protein sequence ID" value="OJT12462.1"/>
    <property type="molecule type" value="Genomic_DNA"/>
</dbReference>